<dbReference type="SUPFAM" id="SSF56235">
    <property type="entry name" value="N-terminal nucleophile aminohydrolases (Ntn hydrolases)"/>
    <property type="match status" value="1"/>
</dbReference>
<dbReference type="GO" id="GO:0103068">
    <property type="term" value="F:leukotriene C4 gamma-glutamyl transferase activity"/>
    <property type="evidence" value="ECO:0007669"/>
    <property type="project" value="UniProtKB-EC"/>
</dbReference>
<dbReference type="InterPro" id="IPR043138">
    <property type="entry name" value="GGT_lsub"/>
</dbReference>
<feature type="binding site" evidence="2">
    <location>
        <position position="103"/>
    </location>
    <ligand>
        <name>L-glutamate</name>
        <dbReference type="ChEBI" id="CHEBI:29985"/>
    </ligand>
</feature>
<dbReference type="PANTHER" id="PTHR11686">
    <property type="entry name" value="GAMMA GLUTAMYL TRANSPEPTIDASE"/>
    <property type="match status" value="1"/>
</dbReference>
<keyword evidence="6" id="KW-1185">Reference proteome</keyword>
<dbReference type="FunFam" id="3.60.20.40:FF:000008">
    <property type="entry name" value="Gamma-glutamyltranspeptidase (Eurofung)"/>
    <property type="match status" value="1"/>
</dbReference>
<feature type="signal peptide" evidence="4">
    <location>
        <begin position="1"/>
        <end position="25"/>
    </location>
</feature>
<dbReference type="GeneID" id="54295651"/>
<comment type="catalytic activity">
    <reaction evidence="3">
        <text>an N-terminal (5-L-glutamyl)-[peptide] + an alpha-amino acid = 5-L-glutamyl amino acid + an N-terminal L-alpha-aminoacyl-[peptide]</text>
        <dbReference type="Rhea" id="RHEA:23904"/>
        <dbReference type="Rhea" id="RHEA-COMP:9780"/>
        <dbReference type="Rhea" id="RHEA-COMP:9795"/>
        <dbReference type="ChEBI" id="CHEBI:77644"/>
        <dbReference type="ChEBI" id="CHEBI:78597"/>
        <dbReference type="ChEBI" id="CHEBI:78599"/>
        <dbReference type="ChEBI" id="CHEBI:78608"/>
        <dbReference type="EC" id="2.3.2.2"/>
    </reaction>
</comment>
<feature type="binding site" evidence="2">
    <location>
        <begin position="399"/>
        <end position="401"/>
    </location>
    <ligand>
        <name>L-glutamate</name>
        <dbReference type="ChEBI" id="CHEBI:29985"/>
    </ligand>
</feature>
<protein>
    <recommendedName>
        <fullName evidence="3">Glutathione hydrolase</fullName>
        <ecNumber evidence="3">2.3.2.2</ecNumber>
        <ecNumber evidence="3">3.4.19.13</ecNumber>
    </recommendedName>
    <alternativeName>
        <fullName evidence="3">Gamma-glutamyltransferase</fullName>
    </alternativeName>
    <alternativeName>
        <fullName evidence="3">Gamma-glutamyltranspeptidase</fullName>
    </alternativeName>
</protein>
<evidence type="ECO:0000313" key="5">
    <source>
        <dbReference type="EMBL" id="KAF2142078.1"/>
    </source>
</evidence>
<feature type="binding site" evidence="2">
    <location>
        <begin position="451"/>
        <end position="452"/>
    </location>
    <ligand>
        <name>L-glutamate</name>
        <dbReference type="ChEBI" id="CHEBI:29985"/>
    </ligand>
</feature>
<gene>
    <name evidence="5" type="ORF">K452DRAFT_249873</name>
</gene>
<dbReference type="InterPro" id="IPR000101">
    <property type="entry name" value="GGT_peptidase"/>
</dbReference>
<keyword evidence="3" id="KW-0012">Acyltransferase</keyword>
<dbReference type="Gene3D" id="3.60.20.40">
    <property type="match status" value="1"/>
</dbReference>
<dbReference type="AlphaFoldDB" id="A0A6A6BEU3"/>
<dbReference type="RefSeq" id="XP_033397790.1">
    <property type="nucleotide sequence ID" value="XM_033538155.1"/>
</dbReference>
<dbReference type="EC" id="2.3.2.2" evidence="3"/>
<keyword evidence="4" id="KW-0732">Signal</keyword>
<feature type="chain" id="PRO_5025349985" description="Glutathione hydrolase" evidence="4">
    <location>
        <begin position="26"/>
        <end position="571"/>
    </location>
</feature>
<evidence type="ECO:0000256" key="4">
    <source>
        <dbReference type="SAM" id="SignalP"/>
    </source>
</evidence>
<dbReference type="GO" id="GO:0006751">
    <property type="term" value="P:glutathione catabolic process"/>
    <property type="evidence" value="ECO:0007669"/>
    <property type="project" value="UniProtKB-UniRule"/>
</dbReference>
<comment type="catalytic activity">
    <reaction evidence="3">
        <text>glutathione + H2O = L-cysteinylglycine + L-glutamate</text>
        <dbReference type="Rhea" id="RHEA:28807"/>
        <dbReference type="ChEBI" id="CHEBI:15377"/>
        <dbReference type="ChEBI" id="CHEBI:29985"/>
        <dbReference type="ChEBI" id="CHEBI:57925"/>
        <dbReference type="ChEBI" id="CHEBI:61694"/>
        <dbReference type="EC" id="3.4.19.13"/>
    </reaction>
</comment>
<evidence type="ECO:0000256" key="1">
    <source>
        <dbReference type="PIRSR" id="PIRSR600101-1"/>
    </source>
</evidence>
<evidence type="ECO:0000256" key="2">
    <source>
        <dbReference type="PIRSR" id="PIRSR600101-2"/>
    </source>
</evidence>
<dbReference type="Gene3D" id="1.10.246.130">
    <property type="match status" value="1"/>
</dbReference>
<dbReference type="InterPro" id="IPR029055">
    <property type="entry name" value="Ntn_hydrolases_N"/>
</dbReference>
<dbReference type="InterPro" id="IPR043137">
    <property type="entry name" value="GGT_ssub_C"/>
</dbReference>
<comment type="catalytic activity">
    <reaction evidence="3">
        <text>an S-substituted glutathione + H2O = an S-substituted L-cysteinylglycine + L-glutamate</text>
        <dbReference type="Rhea" id="RHEA:59468"/>
        <dbReference type="ChEBI" id="CHEBI:15377"/>
        <dbReference type="ChEBI" id="CHEBI:29985"/>
        <dbReference type="ChEBI" id="CHEBI:90779"/>
        <dbReference type="ChEBI" id="CHEBI:143103"/>
        <dbReference type="EC" id="3.4.19.13"/>
    </reaction>
</comment>
<reference evidence="5" key="1">
    <citation type="journal article" date="2020" name="Stud. Mycol.">
        <title>101 Dothideomycetes genomes: a test case for predicting lifestyles and emergence of pathogens.</title>
        <authorList>
            <person name="Haridas S."/>
            <person name="Albert R."/>
            <person name="Binder M."/>
            <person name="Bloem J."/>
            <person name="Labutti K."/>
            <person name="Salamov A."/>
            <person name="Andreopoulos B."/>
            <person name="Baker S."/>
            <person name="Barry K."/>
            <person name="Bills G."/>
            <person name="Bluhm B."/>
            <person name="Cannon C."/>
            <person name="Castanera R."/>
            <person name="Culley D."/>
            <person name="Daum C."/>
            <person name="Ezra D."/>
            <person name="Gonzalez J."/>
            <person name="Henrissat B."/>
            <person name="Kuo A."/>
            <person name="Liang C."/>
            <person name="Lipzen A."/>
            <person name="Lutzoni F."/>
            <person name="Magnuson J."/>
            <person name="Mondo S."/>
            <person name="Nolan M."/>
            <person name="Ohm R."/>
            <person name="Pangilinan J."/>
            <person name="Park H.-J."/>
            <person name="Ramirez L."/>
            <person name="Alfaro M."/>
            <person name="Sun H."/>
            <person name="Tritt A."/>
            <person name="Yoshinaga Y."/>
            <person name="Zwiers L.-H."/>
            <person name="Turgeon B."/>
            <person name="Goodwin S."/>
            <person name="Spatafora J."/>
            <person name="Crous P."/>
            <person name="Grigoriev I."/>
        </authorList>
    </citation>
    <scope>NUCLEOTIDE SEQUENCE</scope>
    <source>
        <strain evidence="5">CBS 121167</strain>
    </source>
</reference>
<dbReference type="GO" id="GO:0036374">
    <property type="term" value="F:glutathione hydrolase activity"/>
    <property type="evidence" value="ECO:0007669"/>
    <property type="project" value="UniProtKB-UniRule"/>
</dbReference>
<organism evidence="5 6">
    <name type="scientific">Aplosporella prunicola CBS 121167</name>
    <dbReference type="NCBI Taxonomy" id="1176127"/>
    <lineage>
        <taxon>Eukaryota</taxon>
        <taxon>Fungi</taxon>
        <taxon>Dikarya</taxon>
        <taxon>Ascomycota</taxon>
        <taxon>Pezizomycotina</taxon>
        <taxon>Dothideomycetes</taxon>
        <taxon>Dothideomycetes incertae sedis</taxon>
        <taxon>Botryosphaeriales</taxon>
        <taxon>Aplosporellaceae</taxon>
        <taxon>Aplosporella</taxon>
    </lineage>
</organism>
<feature type="active site" description="Nucleophile" evidence="1">
    <location>
        <position position="381"/>
    </location>
</feature>
<proteinExistence type="predicted"/>
<evidence type="ECO:0000313" key="6">
    <source>
        <dbReference type="Proteomes" id="UP000799438"/>
    </source>
</evidence>
<keyword evidence="3" id="KW-0378">Hydrolase</keyword>
<comment type="function">
    <text evidence="3">Cleaves the gamma-glutamyl peptide bond of glutathione and glutathione conjugates.</text>
</comment>
<dbReference type="Pfam" id="PF01019">
    <property type="entry name" value="G_glu_transpept"/>
    <property type="match status" value="1"/>
</dbReference>
<dbReference type="NCBIfam" id="TIGR00066">
    <property type="entry name" value="g_glut_trans"/>
    <property type="match status" value="1"/>
</dbReference>
<comment type="pathway">
    <text evidence="3">Sulfur metabolism; glutathione metabolism.</text>
</comment>
<keyword evidence="3" id="KW-0808">Transferase</keyword>
<accession>A0A6A6BEU3</accession>
<dbReference type="OrthoDB" id="1081007at2759"/>
<name>A0A6A6BEU3_9PEZI</name>
<sequence>MPSKSLARFGTGLFASFLLFQFVLAIPLASNSTDGKLGAVASENSICSKIGTDLLKRGGNAADAMVGTVFCVGTVAMYHSGIAGGGFLVVRSPNGTYEFINFRETAPAAAFEEMYRNNEDASIYGGLASGVPGELRGLEYLHRNYGSKNLSWKDVVLPSVALARNGFRVNEDLVKYMNSATAGESDFLVEDPTWAIDFAPHGRRVQLNETITRKRYADTLETIASDGADAFYTGPIAEATIQALQAANGTMTLEDLQNYTALTQEPLSINYRGFKLTTGRAPCSGGVALSALKIVEGYNDFGDSKNVNLTTHRLDEAIKFVYGERTQLGDSATDENMDQYQEEMLSDSFASSKRNNISDSHTHDASFYDPRGAEILDTPGTSHVVAADESGLAITLTTTVNLLFGSRLMVPETGVIMNNEMNDFSIPGSSDAFGFIPTPANYIKPGKRPLSSISPVLVEWPNGTFYIAVGSAGGSRIITATIQNLHYMLDLGLTAPQALAQPRLHDQLYPTYVSFEYAYNNETVHFMQSLGHNVTWAAPGQSTAQALRRLTNGTFEAASEPRQVNSGGYVV</sequence>
<dbReference type="EC" id="3.4.19.13" evidence="3"/>
<dbReference type="PRINTS" id="PR01210">
    <property type="entry name" value="GGTRANSPTASE"/>
</dbReference>
<dbReference type="Proteomes" id="UP000799438">
    <property type="component" value="Unassembled WGS sequence"/>
</dbReference>
<dbReference type="GO" id="GO:0005886">
    <property type="term" value="C:plasma membrane"/>
    <property type="evidence" value="ECO:0007669"/>
    <property type="project" value="TreeGrafter"/>
</dbReference>
<dbReference type="EMBL" id="ML995485">
    <property type="protein sequence ID" value="KAF2142078.1"/>
    <property type="molecule type" value="Genomic_DNA"/>
</dbReference>
<dbReference type="PANTHER" id="PTHR11686:SF62">
    <property type="entry name" value="GLUTATHIONE HYDROLASE"/>
    <property type="match status" value="1"/>
</dbReference>
<evidence type="ECO:0000256" key="3">
    <source>
        <dbReference type="RuleBase" id="RU368068"/>
    </source>
</evidence>
<dbReference type="UniPathway" id="UPA00204"/>
<feature type="binding site" evidence="2">
    <location>
        <position position="423"/>
    </location>
    <ligand>
        <name>L-glutamate</name>
        <dbReference type="ChEBI" id="CHEBI:29985"/>
    </ligand>
</feature>
<feature type="binding site" evidence="2">
    <location>
        <position position="474"/>
    </location>
    <ligand>
        <name>L-glutamate</name>
        <dbReference type="ChEBI" id="CHEBI:29985"/>
    </ligand>
</feature>